<evidence type="ECO:0000313" key="1">
    <source>
        <dbReference type="Proteomes" id="UP000887576"/>
    </source>
</evidence>
<dbReference type="WBParaSite" id="JU765_v2.g1753.t1">
    <property type="protein sequence ID" value="JU765_v2.g1753.t1"/>
    <property type="gene ID" value="JU765_v2.g1753"/>
</dbReference>
<sequence>MADNRTESGPKDAQNTEAPKEKKIIHKGVKGTVKWFNVMNGYGFINRSDTNEDIFVHQTAIVKNNPEKIVRSLGDGEEVEFDVVEGEKGVEAYNVTGPEGTNVQGSKYATRGRRYRGRRGFRRGGGSRPREPREEGAPQEGGEQEGERRRGGFRGRGRGFRGRGRGRGGFRREGNSESAGEGGESGGEGGERRGRRGRGKISLANSSSCCRQLTPQSKKCFQLLTPLFHQFLHDLFKFLFPIIFSNSVQIHRSLNLNPIHLCN</sequence>
<evidence type="ECO:0000313" key="2">
    <source>
        <dbReference type="WBParaSite" id="JU765_v2.g1753.t1"/>
    </source>
</evidence>
<dbReference type="Proteomes" id="UP000887576">
    <property type="component" value="Unplaced"/>
</dbReference>
<organism evidence="1 2">
    <name type="scientific">Panagrolaimus sp. JU765</name>
    <dbReference type="NCBI Taxonomy" id="591449"/>
    <lineage>
        <taxon>Eukaryota</taxon>
        <taxon>Metazoa</taxon>
        <taxon>Ecdysozoa</taxon>
        <taxon>Nematoda</taxon>
        <taxon>Chromadorea</taxon>
        <taxon>Rhabditida</taxon>
        <taxon>Tylenchina</taxon>
        <taxon>Panagrolaimomorpha</taxon>
        <taxon>Panagrolaimoidea</taxon>
        <taxon>Panagrolaimidae</taxon>
        <taxon>Panagrolaimus</taxon>
    </lineage>
</organism>
<proteinExistence type="predicted"/>
<protein>
    <submittedName>
        <fullName evidence="2">CSD domain-containing protein</fullName>
    </submittedName>
</protein>
<name>A0AC34QLX8_9BILA</name>
<accession>A0AC34QLX8</accession>
<reference evidence="2" key="1">
    <citation type="submission" date="2022-11" db="UniProtKB">
        <authorList>
            <consortium name="WormBaseParasite"/>
        </authorList>
    </citation>
    <scope>IDENTIFICATION</scope>
</reference>